<protein>
    <submittedName>
        <fullName evidence="1">Uncharacterized protein</fullName>
    </submittedName>
</protein>
<sequence>MAVEVVRNYDDGSFYRDDIAVAVRRVVVEGKELARKAMELHDILGDMVLQEMYLDKLRERRGVLVQPPF</sequence>
<keyword evidence="2" id="KW-1185">Reference proteome</keyword>
<proteinExistence type="predicted"/>
<gene>
    <name evidence="1" type="ORF">E2562_014645</name>
</gene>
<organism evidence="1 2">
    <name type="scientific">Oryza meyeriana var. granulata</name>
    <dbReference type="NCBI Taxonomy" id="110450"/>
    <lineage>
        <taxon>Eukaryota</taxon>
        <taxon>Viridiplantae</taxon>
        <taxon>Streptophyta</taxon>
        <taxon>Embryophyta</taxon>
        <taxon>Tracheophyta</taxon>
        <taxon>Spermatophyta</taxon>
        <taxon>Magnoliopsida</taxon>
        <taxon>Liliopsida</taxon>
        <taxon>Poales</taxon>
        <taxon>Poaceae</taxon>
        <taxon>BOP clade</taxon>
        <taxon>Oryzoideae</taxon>
        <taxon>Oryzeae</taxon>
        <taxon>Oryzinae</taxon>
        <taxon>Oryza</taxon>
        <taxon>Oryza meyeriana</taxon>
    </lineage>
</organism>
<evidence type="ECO:0000313" key="2">
    <source>
        <dbReference type="Proteomes" id="UP000479710"/>
    </source>
</evidence>
<reference evidence="1 2" key="1">
    <citation type="submission" date="2019-11" db="EMBL/GenBank/DDBJ databases">
        <title>Whole genome sequence of Oryza granulata.</title>
        <authorList>
            <person name="Li W."/>
        </authorList>
    </citation>
    <scope>NUCLEOTIDE SEQUENCE [LARGE SCALE GENOMIC DNA]</scope>
    <source>
        <strain evidence="2">cv. Menghai</strain>
        <tissue evidence="1">Leaf</tissue>
    </source>
</reference>
<comment type="caution">
    <text evidence="1">The sequence shown here is derived from an EMBL/GenBank/DDBJ whole genome shotgun (WGS) entry which is preliminary data.</text>
</comment>
<accession>A0A6G1D3V4</accession>
<dbReference type="EMBL" id="SPHZ02000007">
    <property type="protein sequence ID" value="KAF0907037.1"/>
    <property type="molecule type" value="Genomic_DNA"/>
</dbReference>
<dbReference type="Proteomes" id="UP000479710">
    <property type="component" value="Unassembled WGS sequence"/>
</dbReference>
<evidence type="ECO:0000313" key="1">
    <source>
        <dbReference type="EMBL" id="KAF0907037.1"/>
    </source>
</evidence>
<name>A0A6G1D3V4_9ORYZ</name>
<dbReference type="AlphaFoldDB" id="A0A6G1D3V4"/>